<feature type="transmembrane region" description="Helical" evidence="1">
    <location>
        <begin position="86"/>
        <end position="105"/>
    </location>
</feature>
<accession>A0A6L5YZQ2</accession>
<reference evidence="3 4" key="1">
    <citation type="submission" date="2019-10" db="EMBL/GenBank/DDBJ databases">
        <title>Cognatihalovulum marinum gen. nov. sp. nov., a new member of the family Rhodobacteraceae isolated from deep seawater of the Northwest Indian Ocean.</title>
        <authorList>
            <person name="Ruan C."/>
            <person name="Wang J."/>
            <person name="Zheng X."/>
            <person name="Song L."/>
            <person name="Zhu Y."/>
            <person name="Huang Y."/>
            <person name="Lu Z."/>
            <person name="Du W."/>
            <person name="Huang L."/>
            <person name="Dai X."/>
        </authorList>
    </citation>
    <scope>NUCLEOTIDE SEQUENCE [LARGE SCALE GENOMIC DNA]</scope>
    <source>
        <strain evidence="3 4">2CG4</strain>
    </source>
</reference>
<organism evidence="3 4">
    <name type="scientific">Halovulum marinum</name>
    <dbReference type="NCBI Taxonomy" id="2662447"/>
    <lineage>
        <taxon>Bacteria</taxon>
        <taxon>Pseudomonadati</taxon>
        <taxon>Pseudomonadota</taxon>
        <taxon>Alphaproteobacteria</taxon>
        <taxon>Rhodobacterales</taxon>
        <taxon>Paracoccaceae</taxon>
        <taxon>Halovulum</taxon>
    </lineage>
</organism>
<feature type="domain" description="EamA" evidence="2">
    <location>
        <begin position="168"/>
        <end position="300"/>
    </location>
</feature>
<protein>
    <submittedName>
        <fullName evidence="3">EamA family transporter</fullName>
    </submittedName>
</protein>
<gene>
    <name evidence="3" type="ORF">GE300_08930</name>
</gene>
<sequence length="322" mass="32373">MPRVKTWNFSNAAPPDIRRGMSRTSPTARATLTIALCAVLFGLVPLFARILQAEGMDPAAIALSRYGLTALVAAPFLPWRRAVRRQVLVLAGTGLACGLGWVAYLEAIGRTTVAAAGVVYMSYPAFALGFAWLLLGLAPSGRAVAAAAMVLAGALLVSGGAGVGDPLALLLMLPAPAFFALVIVALAALAPDLAPMEKLAATMAGTVAGLLPLAALAAPGTLLPGTGPGWAALLGSGLLTALLPQWLYVRAAPHVGPGRAAAAGAFELPTMLAIGALAFGELVGPREVAAALLVLAAIGLSPSVRPAGPAPARPGAGRLSRR</sequence>
<comment type="caution">
    <text evidence="3">The sequence shown here is derived from an EMBL/GenBank/DDBJ whole genome shotgun (WGS) entry which is preliminary data.</text>
</comment>
<dbReference type="Proteomes" id="UP000474957">
    <property type="component" value="Unassembled WGS sequence"/>
</dbReference>
<feature type="transmembrane region" description="Helical" evidence="1">
    <location>
        <begin position="169"/>
        <end position="190"/>
    </location>
</feature>
<dbReference type="SUPFAM" id="SSF103481">
    <property type="entry name" value="Multidrug resistance efflux transporter EmrE"/>
    <property type="match status" value="2"/>
</dbReference>
<dbReference type="GO" id="GO:0016020">
    <property type="term" value="C:membrane"/>
    <property type="evidence" value="ECO:0007669"/>
    <property type="project" value="InterPro"/>
</dbReference>
<evidence type="ECO:0000313" key="3">
    <source>
        <dbReference type="EMBL" id="MSU89741.1"/>
    </source>
</evidence>
<dbReference type="PANTHER" id="PTHR22911">
    <property type="entry name" value="ACYL-MALONYL CONDENSING ENZYME-RELATED"/>
    <property type="match status" value="1"/>
</dbReference>
<dbReference type="InterPro" id="IPR000620">
    <property type="entry name" value="EamA_dom"/>
</dbReference>
<keyword evidence="1" id="KW-0812">Transmembrane</keyword>
<dbReference type="EMBL" id="WIND01000005">
    <property type="protein sequence ID" value="MSU89741.1"/>
    <property type="molecule type" value="Genomic_DNA"/>
</dbReference>
<feature type="domain" description="EamA" evidence="2">
    <location>
        <begin position="31"/>
        <end position="158"/>
    </location>
</feature>
<keyword evidence="1" id="KW-0472">Membrane</keyword>
<dbReference type="Pfam" id="PF00892">
    <property type="entry name" value="EamA"/>
    <property type="match status" value="2"/>
</dbReference>
<feature type="transmembrane region" description="Helical" evidence="1">
    <location>
        <begin position="117"/>
        <end position="137"/>
    </location>
</feature>
<feature type="transmembrane region" description="Helical" evidence="1">
    <location>
        <begin position="199"/>
        <end position="218"/>
    </location>
</feature>
<feature type="transmembrane region" description="Helical" evidence="1">
    <location>
        <begin position="230"/>
        <end position="249"/>
    </location>
</feature>
<keyword evidence="1" id="KW-1133">Transmembrane helix</keyword>
<proteinExistence type="predicted"/>
<keyword evidence="4" id="KW-1185">Reference proteome</keyword>
<feature type="transmembrane region" description="Helical" evidence="1">
    <location>
        <begin position="60"/>
        <end position="79"/>
    </location>
</feature>
<dbReference type="AlphaFoldDB" id="A0A6L5YZQ2"/>
<feature type="transmembrane region" description="Helical" evidence="1">
    <location>
        <begin position="28"/>
        <end position="48"/>
    </location>
</feature>
<name>A0A6L5YZQ2_9RHOB</name>
<dbReference type="InterPro" id="IPR037185">
    <property type="entry name" value="EmrE-like"/>
</dbReference>
<evidence type="ECO:0000313" key="4">
    <source>
        <dbReference type="Proteomes" id="UP000474957"/>
    </source>
</evidence>
<feature type="transmembrane region" description="Helical" evidence="1">
    <location>
        <begin position="144"/>
        <end position="163"/>
    </location>
</feature>
<evidence type="ECO:0000259" key="2">
    <source>
        <dbReference type="Pfam" id="PF00892"/>
    </source>
</evidence>
<evidence type="ECO:0000256" key="1">
    <source>
        <dbReference type="SAM" id="Phobius"/>
    </source>
</evidence>